<dbReference type="RefSeq" id="WP_165140282.1">
    <property type="nucleotide sequence ID" value="NZ_JAALLT010000002.1"/>
</dbReference>
<protein>
    <recommendedName>
        <fullName evidence="3">TfoX N-terminal domain-containing protein</fullName>
    </recommendedName>
</protein>
<evidence type="ECO:0000313" key="1">
    <source>
        <dbReference type="EMBL" id="NGP76175.1"/>
    </source>
</evidence>
<reference evidence="1 2" key="1">
    <citation type="submission" date="2020-02" db="EMBL/GenBank/DDBJ databases">
        <title>Balneolaceae bacterium YR4-1, complete genome.</title>
        <authorList>
            <person name="Li Y."/>
            <person name="Wu S."/>
        </authorList>
    </citation>
    <scope>NUCLEOTIDE SEQUENCE [LARGE SCALE GENOMIC DNA]</scope>
    <source>
        <strain evidence="1 2">YR4-1</strain>
    </source>
</reference>
<comment type="caution">
    <text evidence="1">The sequence shown here is derived from an EMBL/GenBank/DDBJ whole genome shotgun (WGS) entry which is preliminary data.</text>
</comment>
<sequence>MSYNSKLEDRIDHFFIDNELLEKKKQMGGVGWLINGNMCFGIFEDLLVVRFEESIARSLVSKKGVSLFEQEQDDLNGFISLEPIIYNNNKAFRKFLTHSFDYTSTLPAKEHDDTRNLDLDL</sequence>
<evidence type="ECO:0000313" key="2">
    <source>
        <dbReference type="Proteomes" id="UP000473278"/>
    </source>
</evidence>
<gene>
    <name evidence="1" type="ORF">G3570_06000</name>
</gene>
<proteinExistence type="predicted"/>
<name>A0A6M1T2B6_9BACT</name>
<dbReference type="EMBL" id="JAALLT010000002">
    <property type="protein sequence ID" value="NGP76175.1"/>
    <property type="molecule type" value="Genomic_DNA"/>
</dbReference>
<accession>A0A6M1T2B6</accession>
<dbReference type="SUPFAM" id="SSF159894">
    <property type="entry name" value="YgaC/TfoX-N like"/>
    <property type="match status" value="1"/>
</dbReference>
<dbReference type="AlphaFoldDB" id="A0A6M1T2B6"/>
<evidence type="ECO:0008006" key="3">
    <source>
        <dbReference type="Google" id="ProtNLM"/>
    </source>
</evidence>
<dbReference type="Proteomes" id="UP000473278">
    <property type="component" value="Unassembled WGS sequence"/>
</dbReference>
<keyword evidence="2" id="KW-1185">Reference proteome</keyword>
<organism evidence="1 2">
    <name type="scientific">Halalkalibaculum roseum</name>
    <dbReference type="NCBI Taxonomy" id="2709311"/>
    <lineage>
        <taxon>Bacteria</taxon>
        <taxon>Pseudomonadati</taxon>
        <taxon>Balneolota</taxon>
        <taxon>Balneolia</taxon>
        <taxon>Balneolales</taxon>
        <taxon>Balneolaceae</taxon>
        <taxon>Halalkalibaculum</taxon>
    </lineage>
</organism>